<dbReference type="PROSITE" id="PS50931">
    <property type="entry name" value="HTH_LYSR"/>
    <property type="match status" value="1"/>
</dbReference>
<dbReference type="InterPro" id="IPR036388">
    <property type="entry name" value="WH-like_DNA-bd_sf"/>
</dbReference>
<dbReference type="GO" id="GO:0003700">
    <property type="term" value="F:DNA-binding transcription factor activity"/>
    <property type="evidence" value="ECO:0007669"/>
    <property type="project" value="InterPro"/>
</dbReference>
<feature type="domain" description="HTH lysR-type" evidence="6">
    <location>
        <begin position="3"/>
        <end position="60"/>
    </location>
</feature>
<dbReference type="EMBL" id="CP006996">
    <property type="protein sequence ID" value="AHD23417.1"/>
    <property type="molecule type" value="Genomic_DNA"/>
</dbReference>
<dbReference type="KEGG" id="rpy:Y013_23920"/>
<dbReference type="GO" id="GO:0003677">
    <property type="term" value="F:DNA binding"/>
    <property type="evidence" value="ECO:0007669"/>
    <property type="project" value="UniProtKB-KW"/>
</dbReference>
<evidence type="ECO:0000256" key="5">
    <source>
        <dbReference type="ARBA" id="ARBA00023163"/>
    </source>
</evidence>
<dbReference type="SUPFAM" id="SSF46785">
    <property type="entry name" value="Winged helix' DNA-binding domain"/>
    <property type="match status" value="1"/>
</dbReference>
<evidence type="ECO:0000256" key="2">
    <source>
        <dbReference type="ARBA" id="ARBA00023015"/>
    </source>
</evidence>
<evidence type="ECO:0000256" key="3">
    <source>
        <dbReference type="ARBA" id="ARBA00023125"/>
    </source>
</evidence>
<dbReference type="AlphaFoldDB" id="V9XPZ8"/>
<name>V9XPZ8_9NOCA</name>
<keyword evidence="3" id="KW-0238">DNA-binding</keyword>
<sequence length="280" mass="30787">MDVELRHLRAFTAVAESKSFTGASRRLLITQPALTRTIQQLEQILDTKLLERTSRSVELTDVGRTFHARAQTLLRDLDLTIAEARGERELRIGFSWALPDPWAGEVLAAFEETTGAATRLMRRDDLAAALERRDVNVAFARHPVTAANTTSVTLFEEPRVAAVSSRSPLAGRKQISWNELSQYPVIINTTSGNTRPDLWSLERRPSQIVECDTYDEWIALIAADRGVGATPLSATSTHAHAGVVFIALSGAPLVPLDLVWIPRTAGGLVRRFVDVATAQV</sequence>
<protein>
    <submittedName>
        <fullName evidence="7">LysR family transcriptional regulator</fullName>
    </submittedName>
</protein>
<dbReference type="PATRIC" id="fig|1435356.3.peg.4819"/>
<dbReference type="GeneID" id="29937589"/>
<dbReference type="PRINTS" id="PR00039">
    <property type="entry name" value="HTHLYSR"/>
</dbReference>
<accession>V9XPZ8</accession>
<reference evidence="7 8" key="1">
    <citation type="journal article" date="2014" name="Genome Announc.">
        <title>Complete Genome of Rhodococcus pyridinivorans SB3094, a Methyl-Ethyl-Ketone-Degrading Bacterium Used for Bioaugmentation.</title>
        <authorList>
            <person name="Dueholm M.S."/>
            <person name="Albertsen M."/>
            <person name="D'Imperio S."/>
            <person name="Tale V.P."/>
            <person name="Lewis D."/>
            <person name="Nielsen P.H."/>
            <person name="Nielsen J.L."/>
        </authorList>
    </citation>
    <scope>NUCLEOTIDE SEQUENCE [LARGE SCALE GENOMIC DNA]</scope>
    <source>
        <strain evidence="7 8">SB3094</strain>
    </source>
</reference>
<dbReference type="PANTHER" id="PTHR30346:SF17">
    <property type="entry name" value="LYSR FAMILY TRANSCRIPTIONAL REGULATOR"/>
    <property type="match status" value="1"/>
</dbReference>
<dbReference type="eggNOG" id="COG0583">
    <property type="taxonomic scope" value="Bacteria"/>
</dbReference>
<dbReference type="Pfam" id="PF00126">
    <property type="entry name" value="HTH_1"/>
    <property type="match status" value="1"/>
</dbReference>
<dbReference type="RefSeq" id="WP_024103600.1">
    <property type="nucleotide sequence ID" value="NC_023150.1"/>
</dbReference>
<keyword evidence="4" id="KW-0010">Activator</keyword>
<dbReference type="Gene3D" id="1.10.10.10">
    <property type="entry name" value="Winged helix-like DNA-binding domain superfamily/Winged helix DNA-binding domain"/>
    <property type="match status" value="1"/>
</dbReference>
<comment type="similarity">
    <text evidence="1">Belongs to the LysR transcriptional regulatory family.</text>
</comment>
<evidence type="ECO:0000313" key="8">
    <source>
        <dbReference type="Proteomes" id="UP000018781"/>
    </source>
</evidence>
<dbReference type="GO" id="GO:0032993">
    <property type="term" value="C:protein-DNA complex"/>
    <property type="evidence" value="ECO:0007669"/>
    <property type="project" value="TreeGrafter"/>
</dbReference>
<evidence type="ECO:0000259" key="6">
    <source>
        <dbReference type="PROSITE" id="PS50931"/>
    </source>
</evidence>
<gene>
    <name evidence="7" type="ORF">Y013_23920</name>
</gene>
<dbReference type="Proteomes" id="UP000018781">
    <property type="component" value="Chromosome"/>
</dbReference>
<organism evidence="7 8">
    <name type="scientific">Rhodococcus pyridinivorans SB3094</name>
    <dbReference type="NCBI Taxonomy" id="1435356"/>
    <lineage>
        <taxon>Bacteria</taxon>
        <taxon>Bacillati</taxon>
        <taxon>Actinomycetota</taxon>
        <taxon>Actinomycetes</taxon>
        <taxon>Mycobacteriales</taxon>
        <taxon>Nocardiaceae</taxon>
        <taxon>Rhodococcus</taxon>
    </lineage>
</organism>
<dbReference type="PANTHER" id="PTHR30346">
    <property type="entry name" value="TRANSCRIPTIONAL DUAL REGULATOR HCAR-RELATED"/>
    <property type="match status" value="1"/>
</dbReference>
<dbReference type="InterPro" id="IPR005119">
    <property type="entry name" value="LysR_subst-bd"/>
</dbReference>
<proteinExistence type="inferred from homology"/>
<dbReference type="HOGENOM" id="CLU_039613_6_4_11"/>
<dbReference type="InterPro" id="IPR000847">
    <property type="entry name" value="LysR_HTH_N"/>
</dbReference>
<dbReference type="SUPFAM" id="SSF53850">
    <property type="entry name" value="Periplasmic binding protein-like II"/>
    <property type="match status" value="1"/>
</dbReference>
<dbReference type="InterPro" id="IPR036390">
    <property type="entry name" value="WH_DNA-bd_sf"/>
</dbReference>
<dbReference type="Pfam" id="PF03466">
    <property type="entry name" value="LysR_substrate"/>
    <property type="match status" value="1"/>
</dbReference>
<keyword evidence="5" id="KW-0804">Transcription</keyword>
<dbReference type="FunFam" id="1.10.10.10:FF:000001">
    <property type="entry name" value="LysR family transcriptional regulator"/>
    <property type="match status" value="1"/>
</dbReference>
<keyword evidence="2" id="KW-0805">Transcription regulation</keyword>
<evidence type="ECO:0000256" key="4">
    <source>
        <dbReference type="ARBA" id="ARBA00023159"/>
    </source>
</evidence>
<evidence type="ECO:0000256" key="1">
    <source>
        <dbReference type="ARBA" id="ARBA00009437"/>
    </source>
</evidence>
<dbReference type="Gene3D" id="3.40.190.10">
    <property type="entry name" value="Periplasmic binding protein-like II"/>
    <property type="match status" value="2"/>
</dbReference>
<evidence type="ECO:0000313" key="7">
    <source>
        <dbReference type="EMBL" id="AHD23417.1"/>
    </source>
</evidence>